<evidence type="ECO:0000256" key="2">
    <source>
        <dbReference type="SAM" id="SignalP"/>
    </source>
</evidence>
<accession>A4CHT4</accession>
<dbReference type="STRING" id="313596.RB2501_06320"/>
<dbReference type="InterPro" id="IPR001466">
    <property type="entry name" value="Beta-lactam-related"/>
</dbReference>
<proteinExistence type="predicted"/>
<dbReference type="PANTHER" id="PTHR46825:SF9">
    <property type="entry name" value="BETA-LACTAMASE-RELATED DOMAIN-CONTAINING PROTEIN"/>
    <property type="match status" value="1"/>
</dbReference>
<dbReference type="Pfam" id="PF00144">
    <property type="entry name" value="Beta-lactamase"/>
    <property type="match status" value="1"/>
</dbReference>
<dbReference type="Proteomes" id="UP000009049">
    <property type="component" value="Chromosome"/>
</dbReference>
<protein>
    <submittedName>
        <fullName evidence="4">Hypothetical beta-lactamase (Penicillin-binding protein)</fullName>
    </submittedName>
</protein>
<feature type="region of interest" description="Disordered" evidence="1">
    <location>
        <begin position="29"/>
        <end position="54"/>
    </location>
</feature>
<dbReference type="Gene3D" id="3.40.710.10">
    <property type="entry name" value="DD-peptidase/beta-lactamase superfamily"/>
    <property type="match status" value="1"/>
</dbReference>
<dbReference type="InterPro" id="IPR012338">
    <property type="entry name" value="Beta-lactam/transpept-like"/>
</dbReference>
<gene>
    <name evidence="4" type="ordered locus">RB2501_06320</name>
</gene>
<feature type="chain" id="PRO_5002666403" evidence="2">
    <location>
        <begin position="25"/>
        <end position="534"/>
    </location>
</feature>
<dbReference type="PANTHER" id="PTHR46825">
    <property type="entry name" value="D-ALANYL-D-ALANINE-CARBOXYPEPTIDASE/ENDOPEPTIDASE AMPH"/>
    <property type="match status" value="1"/>
</dbReference>
<feature type="domain" description="Beta-lactamase-related" evidence="3">
    <location>
        <begin position="68"/>
        <end position="404"/>
    </location>
</feature>
<evidence type="ECO:0000256" key="1">
    <source>
        <dbReference type="SAM" id="MobiDB-lite"/>
    </source>
</evidence>
<dbReference type="PROSITE" id="PS51257">
    <property type="entry name" value="PROKAR_LIPOPROTEIN"/>
    <property type="match status" value="1"/>
</dbReference>
<sequence length="534" mass="59335">MMNTQLKWPLLLFAGLMLGLTACKTEPEAHSASNASAPDRPVSDTYQPARFEEDNRAERIRSLAPDMQRLIEEHAAERHIPGIAYGVVVDDELVVSGATGVLDIESERPATTSSAFRIASMTKSFTAMAIVKLRDEGRLALADPAEKYIPEMAGLEYLTSDAPAITIENLLTMTAGFPEDNPWGDRQLDETDQMLTDLMAGGVSFSNPASFAFEYSNTGYALLGKIISEVSGQPYQEYIREEILLPLGMTRTYWEYDSVPADILAHGYRWEDEQWKPEPILHDGSYGAMGGLITTIEDFSKYVSFHLSAWPPRSAPDEGPVKRSSLRDMQQPRFSRLYAEAKDWNGEDCAVMSGYALGLGSATFCNGLRQVSHGGALPGYGSNYVFFPDYGIGVMAFGNRTYTSPYSLGPVYRKIFDSLQVKPRALPVSDILKTRKEEVAQWVRSGDPQVEARIMAENFFMDQSREHRRSEIAEVLEEAGDISSVGELEPENQLRGRFRMQAANGEVVVFFTLTPEADPKVQQLDVSFEGENED</sequence>
<dbReference type="AlphaFoldDB" id="A4CHT4"/>
<evidence type="ECO:0000313" key="4">
    <source>
        <dbReference type="EMBL" id="EAR16492.1"/>
    </source>
</evidence>
<evidence type="ECO:0000313" key="5">
    <source>
        <dbReference type="Proteomes" id="UP000009049"/>
    </source>
</evidence>
<keyword evidence="5" id="KW-1185">Reference proteome</keyword>
<dbReference type="EMBL" id="CP001712">
    <property type="protein sequence ID" value="EAR16492.1"/>
    <property type="molecule type" value="Genomic_DNA"/>
</dbReference>
<dbReference type="InterPro" id="IPR050491">
    <property type="entry name" value="AmpC-like"/>
</dbReference>
<reference evidence="4 5" key="1">
    <citation type="journal article" date="2009" name="J. Bacteriol.">
        <title>Complete genome sequence of Robiginitalea biformata HTCC2501.</title>
        <authorList>
            <person name="Oh H.M."/>
            <person name="Giovannoni S.J."/>
            <person name="Lee K."/>
            <person name="Ferriera S."/>
            <person name="Johnson J."/>
            <person name="Cho J.C."/>
        </authorList>
    </citation>
    <scope>NUCLEOTIDE SEQUENCE [LARGE SCALE GENOMIC DNA]</scope>
    <source>
        <strain evidence="5">ATCC BAA-864 / HTCC2501 / KCTC 12146</strain>
    </source>
</reference>
<name>A4CHT4_ROBBH</name>
<organism evidence="4 5">
    <name type="scientific">Robiginitalea biformata (strain ATCC BAA-864 / DSM 15991 / KCTC 12146 / HTCC2501)</name>
    <dbReference type="NCBI Taxonomy" id="313596"/>
    <lineage>
        <taxon>Bacteria</taxon>
        <taxon>Pseudomonadati</taxon>
        <taxon>Bacteroidota</taxon>
        <taxon>Flavobacteriia</taxon>
        <taxon>Flavobacteriales</taxon>
        <taxon>Flavobacteriaceae</taxon>
        <taxon>Robiginitalea</taxon>
    </lineage>
</organism>
<evidence type="ECO:0000259" key="3">
    <source>
        <dbReference type="Pfam" id="PF00144"/>
    </source>
</evidence>
<dbReference type="KEGG" id="rbi:RB2501_06320"/>
<dbReference type="HOGENOM" id="CLU_020027_5_0_10"/>
<dbReference type="SUPFAM" id="SSF56601">
    <property type="entry name" value="beta-lactamase/transpeptidase-like"/>
    <property type="match status" value="1"/>
</dbReference>
<dbReference type="eggNOG" id="COG1680">
    <property type="taxonomic scope" value="Bacteria"/>
</dbReference>
<feature type="signal peptide" evidence="2">
    <location>
        <begin position="1"/>
        <end position="24"/>
    </location>
</feature>
<keyword evidence="2" id="KW-0732">Signal</keyword>